<dbReference type="Gene3D" id="3.90.550.10">
    <property type="entry name" value="Spore Coat Polysaccharide Biosynthesis Protein SpsA, Chain A"/>
    <property type="match status" value="1"/>
</dbReference>
<protein>
    <recommendedName>
        <fullName evidence="3">Glycosyl transferase</fullName>
    </recommendedName>
</protein>
<dbReference type="PANTHER" id="PTHR10859:SF91">
    <property type="entry name" value="DOLICHYL-PHOSPHATE BETA-GLUCOSYLTRANSFERASE"/>
    <property type="match status" value="1"/>
</dbReference>
<keyword evidence="2" id="KW-1185">Reference proteome</keyword>
<reference evidence="2" key="1">
    <citation type="journal article" date="2019" name="Int. J. Syst. Evol. Microbiol.">
        <title>The Global Catalogue of Microorganisms (GCM) 10K type strain sequencing project: providing services to taxonomists for standard genome sequencing and annotation.</title>
        <authorList>
            <consortium name="The Broad Institute Genomics Platform"/>
            <consortium name="The Broad Institute Genome Sequencing Center for Infectious Disease"/>
            <person name="Wu L."/>
            <person name="Ma J."/>
        </authorList>
    </citation>
    <scope>NUCLEOTIDE SEQUENCE [LARGE SCALE GENOMIC DNA]</scope>
    <source>
        <strain evidence="2">CCM 8604</strain>
    </source>
</reference>
<evidence type="ECO:0000313" key="2">
    <source>
        <dbReference type="Proteomes" id="UP001597036"/>
    </source>
</evidence>
<dbReference type="SUPFAM" id="SSF53448">
    <property type="entry name" value="Nucleotide-diphospho-sugar transferases"/>
    <property type="match status" value="1"/>
</dbReference>
<organism evidence="1 2">
    <name type="scientific">Alloscardovia venturai</name>
    <dbReference type="NCBI Taxonomy" id="1769421"/>
    <lineage>
        <taxon>Bacteria</taxon>
        <taxon>Bacillati</taxon>
        <taxon>Actinomycetota</taxon>
        <taxon>Actinomycetes</taxon>
        <taxon>Bifidobacteriales</taxon>
        <taxon>Bifidobacteriaceae</taxon>
        <taxon>Alloscardovia</taxon>
    </lineage>
</organism>
<name>A0ABW2Y1U2_9BIFI</name>
<dbReference type="EMBL" id="JBHTHQ010000005">
    <property type="protein sequence ID" value="MFD0704220.1"/>
    <property type="molecule type" value="Genomic_DNA"/>
</dbReference>
<dbReference type="Proteomes" id="UP001597036">
    <property type="component" value="Unassembled WGS sequence"/>
</dbReference>
<evidence type="ECO:0000313" key="1">
    <source>
        <dbReference type="EMBL" id="MFD0704220.1"/>
    </source>
</evidence>
<evidence type="ECO:0008006" key="3">
    <source>
        <dbReference type="Google" id="ProtNLM"/>
    </source>
</evidence>
<proteinExistence type="predicted"/>
<accession>A0ABW2Y1U2</accession>
<gene>
    <name evidence="1" type="ORF">ACFQY8_00410</name>
</gene>
<sequence>MDVDLSTSLDHIDNLVHPILTGVSDIAIGSRLMKSSATTRSFKREFISRTYNALLHMYSGAQFSDAQCGFKAIRANTFHALVPQLYDNEWFFDTEMLLLAQYRGYRLTQVPVHWVEDQSSSVHITDTILKDLKGMHRMRRTRKKYTCDRTYLPHLKQQVDALETQRDSSLRGSLVPIALLA</sequence>
<dbReference type="InterPro" id="IPR029044">
    <property type="entry name" value="Nucleotide-diphossugar_trans"/>
</dbReference>
<dbReference type="PANTHER" id="PTHR10859">
    <property type="entry name" value="GLYCOSYL TRANSFERASE"/>
    <property type="match status" value="1"/>
</dbReference>
<comment type="caution">
    <text evidence="1">The sequence shown here is derived from an EMBL/GenBank/DDBJ whole genome shotgun (WGS) entry which is preliminary data.</text>
</comment>